<dbReference type="GO" id="GO:0003677">
    <property type="term" value="F:DNA binding"/>
    <property type="evidence" value="ECO:0007669"/>
    <property type="project" value="UniProtKB-KW"/>
</dbReference>
<reference evidence="7 8" key="1">
    <citation type="journal article" date="2013" name="Front. Plant Sci.">
        <title>The Reference Genome of the Halophytic Plant Eutrema salsugineum.</title>
        <authorList>
            <person name="Yang R."/>
            <person name="Jarvis D.E."/>
            <person name="Chen H."/>
            <person name="Beilstein M.A."/>
            <person name="Grimwood J."/>
            <person name="Jenkins J."/>
            <person name="Shu S."/>
            <person name="Prochnik S."/>
            <person name="Xin M."/>
            <person name="Ma C."/>
            <person name="Schmutz J."/>
            <person name="Wing R.A."/>
            <person name="Mitchell-Olds T."/>
            <person name="Schumaker K.S."/>
            <person name="Wang X."/>
        </authorList>
    </citation>
    <scope>NUCLEOTIDE SEQUENCE [LARGE SCALE GENOMIC DNA]</scope>
</reference>
<dbReference type="Proteomes" id="UP000030689">
    <property type="component" value="Unassembled WGS sequence"/>
</dbReference>
<evidence type="ECO:0000313" key="7">
    <source>
        <dbReference type="EMBL" id="ESQ33425.1"/>
    </source>
</evidence>
<accession>V4K739</accession>
<organism evidence="7 8">
    <name type="scientific">Eutrema salsugineum</name>
    <name type="common">Saltwater cress</name>
    <name type="synonym">Sisymbrium salsugineum</name>
    <dbReference type="NCBI Taxonomy" id="72664"/>
    <lineage>
        <taxon>Eukaryota</taxon>
        <taxon>Viridiplantae</taxon>
        <taxon>Streptophyta</taxon>
        <taxon>Embryophyta</taxon>
        <taxon>Tracheophyta</taxon>
        <taxon>Spermatophyta</taxon>
        <taxon>Magnoliopsida</taxon>
        <taxon>eudicotyledons</taxon>
        <taxon>Gunneridae</taxon>
        <taxon>Pentapetalae</taxon>
        <taxon>rosids</taxon>
        <taxon>malvids</taxon>
        <taxon>Brassicales</taxon>
        <taxon>Brassicaceae</taxon>
        <taxon>Eutremeae</taxon>
        <taxon>Eutrema</taxon>
    </lineage>
</organism>
<dbReference type="KEGG" id="eus:EUTSA_v10009730mg"/>
<feature type="region of interest" description="Disordered" evidence="6">
    <location>
        <begin position="117"/>
        <end position="182"/>
    </location>
</feature>
<protein>
    <recommendedName>
        <fullName evidence="9">TF-B3 domain-containing protein</fullName>
    </recommendedName>
</protein>
<evidence type="ECO:0000256" key="5">
    <source>
        <dbReference type="ARBA" id="ARBA00023242"/>
    </source>
</evidence>
<dbReference type="Pfam" id="PF03754">
    <property type="entry name" value="At2g31720-like"/>
    <property type="match status" value="2"/>
</dbReference>
<evidence type="ECO:0000256" key="1">
    <source>
        <dbReference type="ARBA" id="ARBA00004123"/>
    </source>
</evidence>
<keyword evidence="4" id="KW-0804">Transcription</keyword>
<dbReference type="PANTHER" id="PTHR31541">
    <property type="entry name" value="B3 DOMAIN PLANT PROTEIN-RELATED"/>
    <property type="match status" value="1"/>
</dbReference>
<keyword evidence="3" id="KW-0238">DNA-binding</keyword>
<keyword evidence="2" id="KW-0805">Transcription regulation</keyword>
<dbReference type="AlphaFoldDB" id="V4K739"/>
<evidence type="ECO:0000256" key="4">
    <source>
        <dbReference type="ARBA" id="ARBA00023163"/>
    </source>
</evidence>
<evidence type="ECO:0000256" key="6">
    <source>
        <dbReference type="SAM" id="MobiDB-lite"/>
    </source>
</evidence>
<keyword evidence="8" id="KW-1185">Reference proteome</keyword>
<dbReference type="Gramene" id="ESQ33425">
    <property type="protein sequence ID" value="ESQ33425"/>
    <property type="gene ID" value="EUTSA_v10009730mg"/>
</dbReference>
<dbReference type="SUPFAM" id="SSF101936">
    <property type="entry name" value="DNA-binding pseudobarrel domain"/>
    <property type="match status" value="1"/>
</dbReference>
<dbReference type="PANTHER" id="PTHR31541:SF30">
    <property type="entry name" value="TF-B3 DOMAIN-CONTAINING PROTEIN"/>
    <property type="match status" value="1"/>
</dbReference>
<evidence type="ECO:0000256" key="2">
    <source>
        <dbReference type="ARBA" id="ARBA00023015"/>
    </source>
</evidence>
<evidence type="ECO:0000256" key="3">
    <source>
        <dbReference type="ARBA" id="ARBA00023125"/>
    </source>
</evidence>
<keyword evidence="5" id="KW-0539">Nucleus</keyword>
<dbReference type="InterPro" id="IPR015300">
    <property type="entry name" value="DNA-bd_pseudobarrel_sf"/>
</dbReference>
<evidence type="ECO:0000313" key="8">
    <source>
        <dbReference type="Proteomes" id="UP000030689"/>
    </source>
</evidence>
<feature type="compositionally biased region" description="Acidic residues" evidence="6">
    <location>
        <begin position="127"/>
        <end position="173"/>
    </location>
</feature>
<comment type="subcellular location">
    <subcellularLocation>
        <location evidence="1">Nucleus</location>
    </subcellularLocation>
</comment>
<evidence type="ECO:0008006" key="9">
    <source>
        <dbReference type="Google" id="ProtNLM"/>
    </source>
</evidence>
<dbReference type="Gene3D" id="2.40.330.10">
    <property type="entry name" value="DNA-binding pseudobarrel domain"/>
    <property type="match status" value="1"/>
</dbReference>
<dbReference type="GO" id="GO:0005634">
    <property type="term" value="C:nucleus"/>
    <property type="evidence" value="ECO:0007669"/>
    <property type="project" value="UniProtKB-SubCell"/>
</dbReference>
<proteinExistence type="predicted"/>
<gene>
    <name evidence="7" type="ORF">EUTSA_v10009730mg</name>
</gene>
<dbReference type="InterPro" id="IPR005508">
    <property type="entry name" value="At2g31720-like"/>
</dbReference>
<name>V4K739_EUTSA</name>
<dbReference type="EMBL" id="KI517683">
    <property type="protein sequence ID" value="ESQ33425.1"/>
    <property type="molecule type" value="Genomic_DNA"/>
</dbReference>
<sequence>MAKYYDDHLAAAEKDISSRNFCNLKAKSKFNTRIFSEEEEESDKRFFHVFSRKRRGSVVTRRNTEQQSHQNLIVASTSSSYHHATVEGDIISSRDICNMVDAIAQARLYEEIKLKGKSKHNTKTLSDEEEEDEDEDEDDEEKEDDDHEDDEEDEDEEKEKEKEDEEEDEEKEEETNRRNFLQETRRESVVVIATPECLTEMMNHMKGPKGYETEGPRLIFEKKLTKTNIRPDQSRLLMPFKSLIRNDFLRPGIGAILVDQRNVKVGLMLTRWDMKKNSGGGTLNYALTCGSNDIVKGNRLKKDDDISFWSFRCHNVICFALVLPPHPKIN</sequence>